<evidence type="ECO:0000313" key="5">
    <source>
        <dbReference type="Proteomes" id="UP001260773"/>
    </source>
</evidence>
<dbReference type="PANTHER" id="PTHR22916">
    <property type="entry name" value="GLYCOSYLTRANSFERASE"/>
    <property type="match status" value="1"/>
</dbReference>
<comment type="caution">
    <text evidence="4">The sequence shown here is derived from an EMBL/GenBank/DDBJ whole genome shotgun (WGS) entry which is preliminary data.</text>
</comment>
<evidence type="ECO:0000313" key="4">
    <source>
        <dbReference type="EMBL" id="MDT2403467.1"/>
    </source>
</evidence>
<feature type="domain" description="Glycosyltransferase 2-like" evidence="3">
    <location>
        <begin position="12"/>
        <end position="175"/>
    </location>
</feature>
<accession>A0A2N8Q2N3</accession>
<protein>
    <submittedName>
        <fullName evidence="4">Glycosyltransferase family 2 protein</fullName>
    </submittedName>
</protein>
<proteinExistence type="predicted"/>
<organism evidence="4 5">
    <name type="scientific">Enterococcus avium</name>
    <name type="common">Streptococcus avium</name>
    <dbReference type="NCBI Taxonomy" id="33945"/>
    <lineage>
        <taxon>Bacteria</taxon>
        <taxon>Bacillati</taxon>
        <taxon>Bacillota</taxon>
        <taxon>Bacilli</taxon>
        <taxon>Lactobacillales</taxon>
        <taxon>Enterococcaceae</taxon>
        <taxon>Enterococcus</taxon>
    </lineage>
</organism>
<dbReference type="Pfam" id="PF00535">
    <property type="entry name" value="Glycos_transf_2"/>
    <property type="match status" value="1"/>
</dbReference>
<dbReference type="RefSeq" id="WP_070621272.1">
    <property type="nucleotide sequence ID" value="NZ_JAJCNM010000073.1"/>
</dbReference>
<dbReference type="Proteomes" id="UP001260773">
    <property type="component" value="Unassembled WGS sequence"/>
</dbReference>
<evidence type="ECO:0000256" key="1">
    <source>
        <dbReference type="ARBA" id="ARBA00022676"/>
    </source>
</evidence>
<dbReference type="GO" id="GO:0016757">
    <property type="term" value="F:glycosyltransferase activity"/>
    <property type="evidence" value="ECO:0007669"/>
    <property type="project" value="UniProtKB-KW"/>
</dbReference>
<dbReference type="SUPFAM" id="SSF53448">
    <property type="entry name" value="Nucleotide-diphospho-sugar transferases"/>
    <property type="match status" value="1"/>
</dbReference>
<gene>
    <name evidence="4" type="ORF">P7D43_13925</name>
</gene>
<dbReference type="AlphaFoldDB" id="A0A2N8Q2N3"/>
<dbReference type="Gene3D" id="3.90.550.10">
    <property type="entry name" value="Spore Coat Polysaccharide Biosynthesis Protein SpsA, Chain A"/>
    <property type="match status" value="1"/>
</dbReference>
<dbReference type="EMBL" id="JARPWH010000052">
    <property type="protein sequence ID" value="MDT2403467.1"/>
    <property type="molecule type" value="Genomic_DNA"/>
</dbReference>
<sequence>MKTNSENRIDLTVVVPVYNVKDTLYRAVESIINQNVKKIEIILVDDGSTDGSQYICDDLAEKYNFINVIHKSNGGLSSARNAGIMIAQGRYITFIDSDDYYLDIFFEEALTKMCNNSADIYVFGLRKGSVEKNIELVFINEICSIKEEAIKKLFLEKAVDFYAWNKIYKRTLFSDIKYPEGHLYEDVIPTYLLFKKAEKIIFSDKIGIFYYSNPNSIVNQEFSISQYDNVLQRIKLLEYIKTDYPTLKPLATDKLVDGFLSTGFKISGVSNQNRSKFFKKIRADISKYFFGILGCSKVSITKKFGLIILFANSKLYKKMYSIALGK</sequence>
<keyword evidence="2" id="KW-0808">Transferase</keyword>
<evidence type="ECO:0000256" key="2">
    <source>
        <dbReference type="ARBA" id="ARBA00022679"/>
    </source>
</evidence>
<name>A0A2N8Q2N3_ENTAV</name>
<evidence type="ECO:0000259" key="3">
    <source>
        <dbReference type="Pfam" id="PF00535"/>
    </source>
</evidence>
<reference evidence="4" key="1">
    <citation type="submission" date="2023-03" db="EMBL/GenBank/DDBJ databases">
        <authorList>
            <person name="Shen W."/>
            <person name="Cai J."/>
        </authorList>
    </citation>
    <scope>NUCLEOTIDE SEQUENCE</scope>
    <source>
        <strain evidence="4">P33-2</strain>
    </source>
</reference>
<dbReference type="CDD" id="cd00761">
    <property type="entry name" value="Glyco_tranf_GTA_type"/>
    <property type="match status" value="1"/>
</dbReference>
<dbReference type="InterPro" id="IPR029044">
    <property type="entry name" value="Nucleotide-diphossugar_trans"/>
</dbReference>
<keyword evidence="1" id="KW-0328">Glycosyltransferase</keyword>
<dbReference type="PANTHER" id="PTHR22916:SF51">
    <property type="entry name" value="GLYCOSYLTRANSFERASE EPSH-RELATED"/>
    <property type="match status" value="1"/>
</dbReference>
<dbReference type="InterPro" id="IPR001173">
    <property type="entry name" value="Glyco_trans_2-like"/>
</dbReference>